<organism evidence="1 2">
    <name type="scientific">Arthrobacter mobilis</name>
    <dbReference type="NCBI Taxonomy" id="2724944"/>
    <lineage>
        <taxon>Bacteria</taxon>
        <taxon>Bacillati</taxon>
        <taxon>Actinomycetota</taxon>
        <taxon>Actinomycetes</taxon>
        <taxon>Micrococcales</taxon>
        <taxon>Micrococcaceae</taxon>
        <taxon>Arthrobacter</taxon>
    </lineage>
</organism>
<dbReference type="AlphaFoldDB" id="A0A7X6HGV5"/>
<accession>A0A7X6HGV5</accession>
<protein>
    <submittedName>
        <fullName evidence="1">Uncharacterized protein</fullName>
    </submittedName>
</protein>
<dbReference type="RefSeq" id="WP_168487926.1">
    <property type="nucleotide sequence ID" value="NZ_JAAZSQ010000018.1"/>
</dbReference>
<reference evidence="1 2" key="1">
    <citation type="submission" date="2020-04" db="EMBL/GenBank/DDBJ databases">
        <title>Arthrobacter sp. nov.</title>
        <authorList>
            <person name="Liu S."/>
        </authorList>
    </citation>
    <scope>NUCLEOTIDE SEQUENCE [LARGE SCALE GENOMIC DNA]</scope>
    <source>
        <strain evidence="1 2">E918</strain>
    </source>
</reference>
<sequence length="125" mass="13969">MKIGQTVTVDERSATFEERVCEFNCPHKVYTITRRNFVVIRKHQAPNHRDMGIWAGDPNWKPPLADVFTAVDAEGTRWEYMSGEGHFIWEADGGRTADNVLPGGRVRAHGTAYIFNDTTGGTDGS</sequence>
<name>A0A7X6HGV5_9MICC</name>
<dbReference type="Proteomes" id="UP000544090">
    <property type="component" value="Unassembled WGS sequence"/>
</dbReference>
<proteinExistence type="predicted"/>
<evidence type="ECO:0000313" key="2">
    <source>
        <dbReference type="Proteomes" id="UP000544090"/>
    </source>
</evidence>
<keyword evidence="2" id="KW-1185">Reference proteome</keyword>
<comment type="caution">
    <text evidence="1">The sequence shown here is derived from an EMBL/GenBank/DDBJ whole genome shotgun (WGS) entry which is preliminary data.</text>
</comment>
<gene>
    <name evidence="1" type="ORF">HGG74_15905</name>
</gene>
<dbReference type="EMBL" id="JAAZSQ010000018">
    <property type="protein sequence ID" value="NKX55994.1"/>
    <property type="molecule type" value="Genomic_DNA"/>
</dbReference>
<evidence type="ECO:0000313" key="1">
    <source>
        <dbReference type="EMBL" id="NKX55994.1"/>
    </source>
</evidence>